<feature type="domain" description="RNA-binding S4" evidence="5">
    <location>
        <begin position="5"/>
        <end position="72"/>
    </location>
</feature>
<dbReference type="GO" id="GO:0008168">
    <property type="term" value="F:methyltransferase activity"/>
    <property type="evidence" value="ECO:0007669"/>
    <property type="project" value="UniProtKB-KW"/>
</dbReference>
<feature type="region of interest" description="Disordered" evidence="4">
    <location>
        <begin position="270"/>
        <end position="293"/>
    </location>
</feature>
<accession>A0A1H0WTT6</accession>
<dbReference type="PANTHER" id="PTHR32319">
    <property type="entry name" value="BACTERIAL HEMOLYSIN-LIKE PROTEIN"/>
    <property type="match status" value="1"/>
</dbReference>
<evidence type="ECO:0000313" key="6">
    <source>
        <dbReference type="EMBL" id="SDP93636.1"/>
    </source>
</evidence>
<evidence type="ECO:0000256" key="4">
    <source>
        <dbReference type="SAM" id="MobiDB-lite"/>
    </source>
</evidence>
<dbReference type="InterPro" id="IPR047048">
    <property type="entry name" value="TlyA"/>
</dbReference>
<evidence type="ECO:0000256" key="2">
    <source>
        <dbReference type="ARBA" id="ARBA00029460"/>
    </source>
</evidence>
<dbReference type="GO" id="GO:0032259">
    <property type="term" value="P:methylation"/>
    <property type="evidence" value="ECO:0007669"/>
    <property type="project" value="UniProtKB-KW"/>
</dbReference>
<organism evidence="6 7">
    <name type="scientific">Actinopolyspora xinjiangensis</name>
    <dbReference type="NCBI Taxonomy" id="405564"/>
    <lineage>
        <taxon>Bacteria</taxon>
        <taxon>Bacillati</taxon>
        <taxon>Actinomycetota</taxon>
        <taxon>Actinomycetes</taxon>
        <taxon>Actinopolysporales</taxon>
        <taxon>Actinopolysporaceae</taxon>
        <taxon>Actinopolyspora</taxon>
    </lineage>
</organism>
<reference evidence="7" key="1">
    <citation type="submission" date="2016-10" db="EMBL/GenBank/DDBJ databases">
        <authorList>
            <person name="Varghese N."/>
            <person name="Submissions S."/>
        </authorList>
    </citation>
    <scope>NUCLEOTIDE SEQUENCE [LARGE SCALE GENOMIC DNA]</scope>
    <source>
        <strain evidence="7">DSM 46732</strain>
    </source>
</reference>
<evidence type="ECO:0000259" key="5">
    <source>
        <dbReference type="SMART" id="SM00363"/>
    </source>
</evidence>
<dbReference type="Gene3D" id="3.10.290.10">
    <property type="entry name" value="RNA-binding S4 domain"/>
    <property type="match status" value="1"/>
</dbReference>
<evidence type="ECO:0000256" key="1">
    <source>
        <dbReference type="ARBA" id="ARBA00022884"/>
    </source>
</evidence>
<dbReference type="InterPro" id="IPR002942">
    <property type="entry name" value="S4_RNA-bd"/>
</dbReference>
<dbReference type="SMART" id="SM00363">
    <property type="entry name" value="S4"/>
    <property type="match status" value="1"/>
</dbReference>
<dbReference type="InterPro" id="IPR036986">
    <property type="entry name" value="S4_RNA-bd_sf"/>
</dbReference>
<dbReference type="NCBIfam" id="TIGR00478">
    <property type="entry name" value="tly"/>
    <property type="match status" value="1"/>
</dbReference>
<feature type="compositionally biased region" description="Low complexity" evidence="4">
    <location>
        <begin position="270"/>
        <end position="279"/>
    </location>
</feature>
<evidence type="ECO:0000313" key="7">
    <source>
        <dbReference type="Proteomes" id="UP000199497"/>
    </source>
</evidence>
<sequence>MPRKARLDAELVRRKLARSREHAGELIEAGRVTVRGFVARKSATSVENDASIVVADDVEDPKWASRGAYKLLGALEVFEKEGLRVEGRRCLDAGASTGGFTDVLLRRRAEEVVAVDVGYGQLDWKLRTDERVTVCERKNVRNLTPEDIGEATDLVVADLSFISLRLVLPALSECVHRGSDLVLMVKPQFEVGKERLGAGGVVRDPALRAEAVLGVVAAAAEHGLRLQAVVASPLPGPSGNVEYFVWLHRRGDQAPRDVTTMVTEAVTVSSTDATTASRSAETDTETLGGDDAG</sequence>
<dbReference type="SUPFAM" id="SSF53335">
    <property type="entry name" value="S-adenosyl-L-methionine-dependent methyltransferases"/>
    <property type="match status" value="1"/>
</dbReference>
<dbReference type="Gene3D" id="3.40.50.150">
    <property type="entry name" value="Vaccinia Virus protein VP39"/>
    <property type="match status" value="1"/>
</dbReference>
<dbReference type="PANTHER" id="PTHR32319:SF0">
    <property type="entry name" value="BACTERIAL HEMOLYSIN-LIKE PROTEIN"/>
    <property type="match status" value="1"/>
</dbReference>
<dbReference type="EMBL" id="FNJR01000015">
    <property type="protein sequence ID" value="SDP93636.1"/>
    <property type="molecule type" value="Genomic_DNA"/>
</dbReference>
<dbReference type="Pfam" id="PF01479">
    <property type="entry name" value="S4"/>
    <property type="match status" value="1"/>
</dbReference>
<keyword evidence="6" id="KW-0489">Methyltransferase</keyword>
<keyword evidence="1 3" id="KW-0694">RNA-binding</keyword>
<dbReference type="CDD" id="cd02440">
    <property type="entry name" value="AdoMet_MTases"/>
    <property type="match status" value="1"/>
</dbReference>
<dbReference type="STRING" id="405564.SAMN04487905_1155"/>
<keyword evidence="7" id="KW-1185">Reference proteome</keyword>
<dbReference type="OrthoDB" id="9784736at2"/>
<evidence type="ECO:0000256" key="3">
    <source>
        <dbReference type="PROSITE-ProRule" id="PRU00182"/>
    </source>
</evidence>
<gene>
    <name evidence="6" type="ORF">SAMN04487905_1155</name>
</gene>
<dbReference type="PROSITE" id="PS50889">
    <property type="entry name" value="S4"/>
    <property type="match status" value="1"/>
</dbReference>
<dbReference type="AlphaFoldDB" id="A0A1H0WTT6"/>
<dbReference type="InterPro" id="IPR029063">
    <property type="entry name" value="SAM-dependent_MTases_sf"/>
</dbReference>
<dbReference type="CDD" id="cd00165">
    <property type="entry name" value="S4"/>
    <property type="match status" value="1"/>
</dbReference>
<protein>
    <submittedName>
        <fullName evidence="6">23S rRNA (Cytidine1920-2'-O)/16S rRNA (Cytidine1409-2'-O)-methyltransferase</fullName>
    </submittedName>
</protein>
<dbReference type="RefSeq" id="WP_092604192.1">
    <property type="nucleotide sequence ID" value="NZ_FNJR01000015.1"/>
</dbReference>
<dbReference type="Pfam" id="PF01728">
    <property type="entry name" value="FtsJ"/>
    <property type="match status" value="1"/>
</dbReference>
<dbReference type="InterPro" id="IPR002877">
    <property type="entry name" value="RNA_MeTrfase_FtsJ_dom"/>
</dbReference>
<name>A0A1H0WTT6_9ACTN</name>
<dbReference type="GO" id="GO:0003723">
    <property type="term" value="F:RNA binding"/>
    <property type="evidence" value="ECO:0007669"/>
    <property type="project" value="UniProtKB-KW"/>
</dbReference>
<dbReference type="PIRSF" id="PIRSF005578">
    <property type="entry name" value="TlyA"/>
    <property type="match status" value="1"/>
</dbReference>
<proteinExistence type="inferred from homology"/>
<dbReference type="SUPFAM" id="SSF55174">
    <property type="entry name" value="Alpha-L RNA-binding motif"/>
    <property type="match status" value="1"/>
</dbReference>
<keyword evidence="6" id="KW-0808">Transferase</keyword>
<dbReference type="Proteomes" id="UP000199497">
    <property type="component" value="Unassembled WGS sequence"/>
</dbReference>
<dbReference type="InterPro" id="IPR004538">
    <property type="entry name" value="Hemolysin_A/TlyA"/>
</dbReference>
<comment type="similarity">
    <text evidence="2">Belongs to the TlyA family.</text>
</comment>